<dbReference type="InterPro" id="IPR029063">
    <property type="entry name" value="SAM-dependent_MTases_sf"/>
</dbReference>
<dbReference type="RefSeq" id="WP_214623567.1">
    <property type="nucleotide sequence ID" value="NZ_JAHGAW010000007.1"/>
</dbReference>
<dbReference type="GO" id="GO:0008757">
    <property type="term" value="F:S-adenosylmethionine-dependent methyltransferase activity"/>
    <property type="evidence" value="ECO:0007669"/>
    <property type="project" value="InterPro"/>
</dbReference>
<proteinExistence type="predicted"/>
<protein>
    <submittedName>
        <fullName evidence="2">Methyltransferase domain-containing protein</fullName>
    </submittedName>
</protein>
<accession>A0A9X1IRV4</accession>
<keyword evidence="2" id="KW-0808">Transferase</keyword>
<evidence type="ECO:0000259" key="1">
    <source>
        <dbReference type="Pfam" id="PF08241"/>
    </source>
</evidence>
<name>A0A9X1IRV4_9SPHN</name>
<feature type="domain" description="Methyltransferase type 11" evidence="1">
    <location>
        <begin position="121"/>
        <end position="216"/>
    </location>
</feature>
<dbReference type="AlphaFoldDB" id="A0A9X1IRV4"/>
<organism evidence="2 3">
    <name type="scientific">Sphingobium nicotianae</name>
    <dbReference type="NCBI Taxonomy" id="2782607"/>
    <lineage>
        <taxon>Bacteria</taxon>
        <taxon>Pseudomonadati</taxon>
        <taxon>Pseudomonadota</taxon>
        <taxon>Alphaproteobacteria</taxon>
        <taxon>Sphingomonadales</taxon>
        <taxon>Sphingomonadaceae</taxon>
        <taxon>Sphingobium</taxon>
    </lineage>
</organism>
<keyword evidence="3" id="KW-1185">Reference proteome</keyword>
<keyword evidence="2" id="KW-0489">Methyltransferase</keyword>
<dbReference type="Pfam" id="PF08241">
    <property type="entry name" value="Methyltransf_11"/>
    <property type="match status" value="1"/>
</dbReference>
<dbReference type="Gene3D" id="3.40.50.150">
    <property type="entry name" value="Vaccinia Virus protein VP39"/>
    <property type="match status" value="1"/>
</dbReference>
<dbReference type="EMBL" id="JAHGAW010000007">
    <property type="protein sequence ID" value="MBT2187515.1"/>
    <property type="molecule type" value="Genomic_DNA"/>
</dbReference>
<sequence length="407" mass="45757">MNIFENDLDAFIAESDRLGGPNAQACQDYWKDFTYHPSQQPDQGLDPFSEEYVAQQVALYEELSGHAYDVVRDEITEFEIKDHVEGPNPYNEHDPATMSVHIDRLNFGIRNAAPKSGHTVLDMGCGWGLSSEFFAYLGLKVIAADINKRSIELVNARIAHKNIMDITTVNGTFENVILEKPVEMAFFYECLHHAIRPWVVFSNLKRNLVDDGKIVLAGEPINSFWWKNWGMRLDPISVYCIRKFGWFESGWSLPFLRKALLKAGCVSKVFYHPDPQVGINVVGQFGGYEISGSEVSQIMDNEGCSADEPYLIFGADSKLDLVIPIDCSIAYLHICNFRMSPLQVEITSGAGSIWSGYMQNGENVIPVPCNGEDPRLTIRSQTWSPAQDGMSQDDRTLGVHLAKIRFQ</sequence>
<dbReference type="InterPro" id="IPR013216">
    <property type="entry name" value="Methyltransf_11"/>
</dbReference>
<dbReference type="SUPFAM" id="SSF53335">
    <property type="entry name" value="S-adenosyl-L-methionine-dependent methyltransferases"/>
    <property type="match status" value="1"/>
</dbReference>
<dbReference type="GO" id="GO:0032259">
    <property type="term" value="P:methylation"/>
    <property type="evidence" value="ECO:0007669"/>
    <property type="project" value="UniProtKB-KW"/>
</dbReference>
<dbReference type="Proteomes" id="UP001138757">
    <property type="component" value="Unassembled WGS sequence"/>
</dbReference>
<dbReference type="CDD" id="cd02440">
    <property type="entry name" value="AdoMet_MTases"/>
    <property type="match status" value="1"/>
</dbReference>
<gene>
    <name evidence="2" type="ORF">KK488_11225</name>
</gene>
<reference evidence="2" key="1">
    <citation type="submission" date="2021-05" db="EMBL/GenBank/DDBJ databases">
        <title>Genome of Sphingobium sp. strain.</title>
        <authorList>
            <person name="Fan R."/>
        </authorList>
    </citation>
    <scope>NUCLEOTIDE SEQUENCE</scope>
    <source>
        <strain evidence="2">H33</strain>
    </source>
</reference>
<evidence type="ECO:0000313" key="3">
    <source>
        <dbReference type="Proteomes" id="UP001138757"/>
    </source>
</evidence>
<comment type="caution">
    <text evidence="2">The sequence shown here is derived from an EMBL/GenBank/DDBJ whole genome shotgun (WGS) entry which is preliminary data.</text>
</comment>
<evidence type="ECO:0000313" key="2">
    <source>
        <dbReference type="EMBL" id="MBT2187515.1"/>
    </source>
</evidence>